<proteinExistence type="predicted"/>
<evidence type="ECO:0000313" key="2">
    <source>
        <dbReference type="EMBL" id="CAF4248212.1"/>
    </source>
</evidence>
<reference evidence="2" key="1">
    <citation type="submission" date="2021-02" db="EMBL/GenBank/DDBJ databases">
        <authorList>
            <person name="Nowell W R."/>
        </authorList>
    </citation>
    <scope>NUCLEOTIDE SEQUENCE</scope>
</reference>
<evidence type="ECO:0000313" key="3">
    <source>
        <dbReference type="Proteomes" id="UP000663823"/>
    </source>
</evidence>
<gene>
    <name evidence="2" type="ORF">OTI717_LOCUS40348</name>
</gene>
<dbReference type="EMBL" id="CAJOAX010031670">
    <property type="protein sequence ID" value="CAF4248212.1"/>
    <property type="molecule type" value="Genomic_DNA"/>
</dbReference>
<feature type="non-terminal residue" evidence="2">
    <location>
        <position position="1"/>
    </location>
</feature>
<sequence>MTSPTDPKDFSKLRSIAPINTDPNAAPATVWDRIKQNFAMFVEVSKNRPISETLCLKEALIFGK</sequence>
<dbReference type="Proteomes" id="UP000663823">
    <property type="component" value="Unassembled WGS sequence"/>
</dbReference>
<feature type="compositionally biased region" description="Basic and acidic residues" evidence="1">
    <location>
        <begin position="1"/>
        <end position="12"/>
    </location>
</feature>
<organism evidence="2 3">
    <name type="scientific">Rotaria sordida</name>
    <dbReference type="NCBI Taxonomy" id="392033"/>
    <lineage>
        <taxon>Eukaryota</taxon>
        <taxon>Metazoa</taxon>
        <taxon>Spiralia</taxon>
        <taxon>Gnathifera</taxon>
        <taxon>Rotifera</taxon>
        <taxon>Eurotatoria</taxon>
        <taxon>Bdelloidea</taxon>
        <taxon>Philodinida</taxon>
        <taxon>Philodinidae</taxon>
        <taxon>Rotaria</taxon>
    </lineage>
</organism>
<evidence type="ECO:0000256" key="1">
    <source>
        <dbReference type="SAM" id="MobiDB-lite"/>
    </source>
</evidence>
<accession>A0A820EGG7</accession>
<comment type="caution">
    <text evidence="2">The sequence shown here is derived from an EMBL/GenBank/DDBJ whole genome shotgun (WGS) entry which is preliminary data.</text>
</comment>
<name>A0A820EGG7_9BILA</name>
<dbReference type="AlphaFoldDB" id="A0A820EGG7"/>
<protein>
    <submittedName>
        <fullName evidence="2">Uncharacterized protein</fullName>
    </submittedName>
</protein>
<feature type="region of interest" description="Disordered" evidence="1">
    <location>
        <begin position="1"/>
        <end position="24"/>
    </location>
</feature>